<protein>
    <recommendedName>
        <fullName evidence="2">Methylthioribose-1-phosphate isomerase</fullName>
        <shortName evidence="2">M1Pi</shortName>
        <shortName evidence="2">MTR-1-P isomerase</shortName>
        <ecNumber evidence="2">5.3.1.23</ecNumber>
    </recommendedName>
    <alternativeName>
        <fullName evidence="2">S-methyl-5-thioribose-1-phosphate isomerase</fullName>
    </alternativeName>
</protein>
<keyword evidence="2" id="KW-0486">Methionine biosynthesis</keyword>
<dbReference type="UniPathway" id="UPA00904">
    <property type="reaction ID" value="UER00874"/>
</dbReference>
<dbReference type="PATRIC" id="fig|1263870.3.peg.1295"/>
<dbReference type="InterPro" id="IPR037171">
    <property type="entry name" value="NagB/RpiA_transferase-like"/>
</dbReference>
<dbReference type="Proteomes" id="UP000011885">
    <property type="component" value="Unassembled WGS sequence"/>
</dbReference>
<proteinExistence type="inferred from homology"/>
<feature type="binding site" evidence="2">
    <location>
        <position position="203"/>
    </location>
    <ligand>
        <name>substrate</name>
    </ligand>
</feature>
<evidence type="ECO:0000313" key="4">
    <source>
        <dbReference type="Proteomes" id="UP000011885"/>
    </source>
</evidence>
<feature type="binding site" evidence="2">
    <location>
        <begin position="254"/>
        <end position="255"/>
    </location>
    <ligand>
        <name>substrate</name>
    </ligand>
</feature>
<dbReference type="FunFam" id="1.20.120.420:FF:000003">
    <property type="entry name" value="Methylthioribose-1-phosphate isomerase"/>
    <property type="match status" value="1"/>
</dbReference>
<dbReference type="InterPro" id="IPR000649">
    <property type="entry name" value="IF-2B-related"/>
</dbReference>
<comment type="function">
    <text evidence="2">Catalyzes the interconversion of methylthioribose-1-phosphate (MTR-1-P) into methylthioribulose-1-phosphate (MTRu-1-P).</text>
</comment>
<evidence type="ECO:0000256" key="2">
    <source>
        <dbReference type="HAMAP-Rule" id="MF_01678"/>
    </source>
</evidence>
<dbReference type="OrthoDB" id="9803436at2"/>
<dbReference type="FunFam" id="3.40.50.10470:FF:000006">
    <property type="entry name" value="Methylthioribose-1-phosphate isomerase"/>
    <property type="match status" value="1"/>
</dbReference>
<dbReference type="NCBIfam" id="TIGR00524">
    <property type="entry name" value="eIF-2B_rel"/>
    <property type="match status" value="1"/>
</dbReference>
<keyword evidence="4" id="KW-1185">Reference proteome</keyword>
<comment type="pathway">
    <text evidence="2">Amino-acid biosynthesis; L-methionine biosynthesis via salvage pathway; L-methionine from S-methyl-5-thio-alpha-D-ribose 1-phosphate: step 1/6.</text>
</comment>
<dbReference type="NCBIfam" id="NF004326">
    <property type="entry name" value="PRK05720.1"/>
    <property type="match status" value="1"/>
</dbReference>
<evidence type="ECO:0000256" key="1">
    <source>
        <dbReference type="ARBA" id="ARBA00023235"/>
    </source>
</evidence>
<dbReference type="Pfam" id="PF01008">
    <property type="entry name" value="IF-2B"/>
    <property type="match status" value="1"/>
</dbReference>
<reference evidence="3 4" key="1">
    <citation type="journal article" date="2013" name="Mar. Genomics">
        <title>Expression of sulfatases in Rhodopirellula baltica and the diversity of sulfatases in the genus Rhodopirellula.</title>
        <authorList>
            <person name="Wegner C.E."/>
            <person name="Richter-Heitmann T."/>
            <person name="Klindworth A."/>
            <person name="Klockow C."/>
            <person name="Richter M."/>
            <person name="Achstetter T."/>
            <person name="Glockner F.O."/>
            <person name="Harder J."/>
        </authorList>
    </citation>
    <scope>NUCLEOTIDE SEQUENCE [LARGE SCALE GENOMIC DNA]</scope>
    <source>
        <strain evidence="3 4">SM41</strain>
    </source>
</reference>
<feature type="site" description="Transition state stabilizer" evidence="2">
    <location>
        <position position="164"/>
    </location>
</feature>
<comment type="caution">
    <text evidence="3">The sequence shown here is derived from an EMBL/GenBank/DDBJ whole genome shotgun (WGS) entry which is preliminary data.</text>
</comment>
<dbReference type="PANTHER" id="PTHR43475:SF1">
    <property type="entry name" value="METHYLTHIORIBOSE-1-PHOSPHATE ISOMERASE"/>
    <property type="match status" value="1"/>
</dbReference>
<dbReference type="EC" id="5.3.1.23" evidence="2"/>
<dbReference type="AlphaFoldDB" id="M5U797"/>
<dbReference type="InterPro" id="IPR042529">
    <property type="entry name" value="IF_2B-like_C"/>
</dbReference>
<dbReference type="SUPFAM" id="SSF100950">
    <property type="entry name" value="NagB/RpiA/CoA transferase-like"/>
    <property type="match status" value="1"/>
</dbReference>
<dbReference type="RefSeq" id="WP_008675404.1">
    <property type="nucleotide sequence ID" value="NZ_ANOH01000095.1"/>
</dbReference>
<sequence>MSTDAETIRYRAAAGESPAAVDLLDQTRIPAELVRLECTDLAQLHDAIVRLVVRGAPAIGIAAAYGVTLAPIDPASNPDSIRQCYYDAIEYLATSRPTAVNLFWALNRMRGIVESTEDAAIGELPPRLIEEARAIHEEDREMCRAMGRNAAPLLRDAKTVLTHCNAGGLATAQYGTALAPIYYLHENGHTLNVYADETRPLMQGARLTAWELSQAGIPVTVCTDSMAGSLMQRGLVDAVIVGSDRIAENGDVANKIGTYPLAVIAHYHNVPFYVVAPTNTFDLELQSGDLIPIEQRSEDEVRYTLGANSAVHAEGRMAVPREASVINPAFDVTPAELVAAIVTEQGVIERPTREKVQQHFAAITNPT</sequence>
<dbReference type="Gene3D" id="3.40.50.10470">
    <property type="entry name" value="Translation initiation factor eif-2b, domain 2"/>
    <property type="match status" value="1"/>
</dbReference>
<dbReference type="InterPro" id="IPR011559">
    <property type="entry name" value="Initiation_fac_2B_a/b/d"/>
</dbReference>
<feature type="active site" description="Proton donor" evidence="2">
    <location>
        <position position="244"/>
    </location>
</feature>
<evidence type="ECO:0000313" key="3">
    <source>
        <dbReference type="EMBL" id="EMI57357.1"/>
    </source>
</evidence>
<keyword evidence="3" id="KW-0396">Initiation factor</keyword>
<keyword evidence="1 2" id="KW-0413">Isomerase</keyword>
<gene>
    <name evidence="2" type="primary">mtnA</name>
    <name evidence="3" type="ORF">RSSM_01198</name>
</gene>
<name>M5U797_9BACT</name>
<keyword evidence="3" id="KW-0648">Protein biosynthesis</keyword>
<dbReference type="PANTHER" id="PTHR43475">
    <property type="entry name" value="METHYLTHIORIBOSE-1-PHOSPHATE ISOMERASE"/>
    <property type="match status" value="1"/>
</dbReference>
<keyword evidence="2" id="KW-0028">Amino-acid biosynthesis</keyword>
<dbReference type="InterPro" id="IPR027363">
    <property type="entry name" value="M1Pi_N"/>
</dbReference>
<feature type="binding site" evidence="2">
    <location>
        <position position="96"/>
    </location>
    <ligand>
        <name>substrate</name>
    </ligand>
</feature>
<dbReference type="GO" id="GO:0046523">
    <property type="term" value="F:S-methyl-5-thioribose-1-phosphate isomerase activity"/>
    <property type="evidence" value="ECO:0007669"/>
    <property type="project" value="UniProtKB-UniRule"/>
</dbReference>
<dbReference type="HAMAP" id="MF_01678">
    <property type="entry name" value="Salvage_MtnA"/>
    <property type="match status" value="1"/>
</dbReference>
<comment type="similarity">
    <text evidence="2">Belongs to the EIF-2B alpha/beta/delta subunits family. MtnA subfamily.</text>
</comment>
<comment type="catalytic activity">
    <reaction evidence="2">
        <text>5-(methylsulfanyl)-alpha-D-ribose 1-phosphate = 5-(methylsulfanyl)-D-ribulose 1-phosphate</text>
        <dbReference type="Rhea" id="RHEA:19989"/>
        <dbReference type="ChEBI" id="CHEBI:58533"/>
        <dbReference type="ChEBI" id="CHEBI:58548"/>
        <dbReference type="EC" id="5.3.1.23"/>
    </reaction>
</comment>
<dbReference type="EMBL" id="ANOH01000095">
    <property type="protein sequence ID" value="EMI57357.1"/>
    <property type="molecule type" value="Genomic_DNA"/>
</dbReference>
<dbReference type="NCBIfam" id="TIGR00512">
    <property type="entry name" value="salvage_mtnA"/>
    <property type="match status" value="1"/>
</dbReference>
<feature type="binding site" evidence="2">
    <location>
        <begin position="54"/>
        <end position="56"/>
    </location>
    <ligand>
        <name>substrate</name>
    </ligand>
</feature>
<dbReference type="GO" id="GO:0003743">
    <property type="term" value="F:translation initiation factor activity"/>
    <property type="evidence" value="ECO:0007669"/>
    <property type="project" value="UniProtKB-KW"/>
</dbReference>
<accession>M5U797</accession>
<dbReference type="GO" id="GO:0019509">
    <property type="term" value="P:L-methionine salvage from methylthioadenosine"/>
    <property type="evidence" value="ECO:0007669"/>
    <property type="project" value="UniProtKB-UniRule"/>
</dbReference>
<dbReference type="InterPro" id="IPR005251">
    <property type="entry name" value="IF-M1Pi"/>
</dbReference>
<dbReference type="Gene3D" id="1.20.120.420">
    <property type="entry name" value="translation initiation factor eif-2b, domain 1"/>
    <property type="match status" value="1"/>
</dbReference>
<organism evidence="3 4">
    <name type="scientific">Rhodopirellula sallentina SM41</name>
    <dbReference type="NCBI Taxonomy" id="1263870"/>
    <lineage>
        <taxon>Bacteria</taxon>
        <taxon>Pseudomonadati</taxon>
        <taxon>Planctomycetota</taxon>
        <taxon>Planctomycetia</taxon>
        <taxon>Pirellulales</taxon>
        <taxon>Pirellulaceae</taxon>
        <taxon>Rhodopirellula</taxon>
    </lineage>
</organism>